<gene>
    <name evidence="1" type="ORF">SLEP1_g43348</name>
</gene>
<evidence type="ECO:0000313" key="2">
    <source>
        <dbReference type="Proteomes" id="UP001054252"/>
    </source>
</evidence>
<accession>A0AAV5LD58</accession>
<dbReference type="AlphaFoldDB" id="A0AAV5LD58"/>
<proteinExistence type="predicted"/>
<organism evidence="1 2">
    <name type="scientific">Rubroshorea leprosula</name>
    <dbReference type="NCBI Taxonomy" id="152421"/>
    <lineage>
        <taxon>Eukaryota</taxon>
        <taxon>Viridiplantae</taxon>
        <taxon>Streptophyta</taxon>
        <taxon>Embryophyta</taxon>
        <taxon>Tracheophyta</taxon>
        <taxon>Spermatophyta</taxon>
        <taxon>Magnoliopsida</taxon>
        <taxon>eudicotyledons</taxon>
        <taxon>Gunneridae</taxon>
        <taxon>Pentapetalae</taxon>
        <taxon>rosids</taxon>
        <taxon>malvids</taxon>
        <taxon>Malvales</taxon>
        <taxon>Dipterocarpaceae</taxon>
        <taxon>Rubroshorea</taxon>
    </lineage>
</organism>
<dbReference type="EMBL" id="BPVZ01000108">
    <property type="protein sequence ID" value="GKV35028.1"/>
    <property type="molecule type" value="Genomic_DNA"/>
</dbReference>
<sequence>MHKPPDVHWQDTKSVLRYLRGTNFHGLLLQPQRSLSLHAYSDADWAGDPSTCVSTTGYLVFLDSNPISWQVTKQKAVARSSTETEYRASVAAASEMVWVRNVLQKLGVSSVRSPALFCDNIGATYLSLNPAYTLE</sequence>
<comment type="caution">
    <text evidence="1">The sequence shown here is derived from an EMBL/GenBank/DDBJ whole genome shotgun (WGS) entry which is preliminary data.</text>
</comment>
<protein>
    <submittedName>
        <fullName evidence="1">Uncharacterized protein</fullName>
    </submittedName>
</protein>
<dbReference type="Proteomes" id="UP001054252">
    <property type="component" value="Unassembled WGS sequence"/>
</dbReference>
<dbReference type="CDD" id="cd09272">
    <property type="entry name" value="RNase_HI_RT_Ty1"/>
    <property type="match status" value="1"/>
</dbReference>
<dbReference type="PANTHER" id="PTHR11439:SF450">
    <property type="entry name" value="REVERSE TRANSCRIPTASE TY1_COPIA-TYPE DOMAIN-CONTAINING PROTEIN"/>
    <property type="match status" value="1"/>
</dbReference>
<evidence type="ECO:0000313" key="1">
    <source>
        <dbReference type="EMBL" id="GKV35028.1"/>
    </source>
</evidence>
<dbReference type="PANTHER" id="PTHR11439">
    <property type="entry name" value="GAG-POL-RELATED RETROTRANSPOSON"/>
    <property type="match status" value="1"/>
</dbReference>
<name>A0AAV5LD58_9ROSI</name>
<reference evidence="1 2" key="1">
    <citation type="journal article" date="2021" name="Commun. Biol.">
        <title>The genome of Shorea leprosula (Dipterocarpaceae) highlights the ecological relevance of drought in aseasonal tropical rainforests.</title>
        <authorList>
            <person name="Ng K.K.S."/>
            <person name="Kobayashi M.J."/>
            <person name="Fawcett J.A."/>
            <person name="Hatakeyama M."/>
            <person name="Paape T."/>
            <person name="Ng C.H."/>
            <person name="Ang C.C."/>
            <person name="Tnah L.H."/>
            <person name="Lee C.T."/>
            <person name="Nishiyama T."/>
            <person name="Sese J."/>
            <person name="O'Brien M.J."/>
            <person name="Copetti D."/>
            <person name="Mohd Noor M.I."/>
            <person name="Ong R.C."/>
            <person name="Putra M."/>
            <person name="Sireger I.Z."/>
            <person name="Indrioko S."/>
            <person name="Kosugi Y."/>
            <person name="Izuno A."/>
            <person name="Isagi Y."/>
            <person name="Lee S.L."/>
            <person name="Shimizu K.K."/>
        </authorList>
    </citation>
    <scope>NUCLEOTIDE SEQUENCE [LARGE SCALE GENOMIC DNA]</scope>
    <source>
        <strain evidence="1">214</strain>
    </source>
</reference>
<keyword evidence="2" id="KW-1185">Reference proteome</keyword>